<evidence type="ECO:0000313" key="2">
    <source>
        <dbReference type="Proteomes" id="UP000017842"/>
    </source>
</evidence>
<proteinExistence type="predicted"/>
<name>V5DEQ5_9GAMM</name>
<keyword evidence="2" id="KW-1185">Reference proteome</keyword>
<dbReference type="Proteomes" id="UP000017842">
    <property type="component" value="Unassembled WGS sequence"/>
</dbReference>
<accession>V5DEQ5</accession>
<evidence type="ECO:0000313" key="1">
    <source>
        <dbReference type="EMBL" id="ESS65921.1"/>
    </source>
</evidence>
<gene>
    <name evidence="1" type="ORF">MGMO_224c00080</name>
</gene>
<sequence length="94" mass="11042">MRNCHQALNIQLRLSTQLLLSTMTLIDDKKITVEHRFYSFKVKDRLIMDIDPLSVVGQLYIKGFESLFDKSRTVNGIEAYDEVISQWKKLLEHN</sequence>
<dbReference type="AlphaFoldDB" id="V5DEQ5"/>
<protein>
    <submittedName>
        <fullName evidence="1">Uncharacterized protein</fullName>
    </submittedName>
</protein>
<comment type="caution">
    <text evidence="1">The sequence shown here is derived from an EMBL/GenBank/DDBJ whole genome shotgun (WGS) entry which is preliminary data.</text>
</comment>
<organism evidence="1 2">
    <name type="scientific">Methyloglobulus morosus KoM1</name>
    <dbReference type="NCBI Taxonomy" id="1116472"/>
    <lineage>
        <taxon>Bacteria</taxon>
        <taxon>Pseudomonadati</taxon>
        <taxon>Pseudomonadota</taxon>
        <taxon>Gammaproteobacteria</taxon>
        <taxon>Methylococcales</taxon>
        <taxon>Methylococcaceae</taxon>
        <taxon>Methyloglobulus</taxon>
    </lineage>
</organism>
<dbReference type="EMBL" id="AYLO01000182">
    <property type="protein sequence ID" value="ESS65921.1"/>
    <property type="molecule type" value="Genomic_DNA"/>
</dbReference>
<reference evidence="1 2" key="1">
    <citation type="journal article" date="2013" name="Genome Announc.">
        <title>Draft Genome Sequence of the Methanotrophic Gammaproteobacterium Methyloglobulus morosus DSM 22980 Strain KoM1.</title>
        <authorList>
            <person name="Poehlein A."/>
            <person name="Deutzmann J.S."/>
            <person name="Daniel R."/>
            <person name="Simeonova D.D."/>
        </authorList>
    </citation>
    <scope>NUCLEOTIDE SEQUENCE [LARGE SCALE GENOMIC DNA]</scope>
    <source>
        <strain evidence="1 2">KoM1</strain>
    </source>
</reference>